<dbReference type="RefSeq" id="WP_425309869.1">
    <property type="nucleotide sequence ID" value="NZ_CP154795.1"/>
</dbReference>
<evidence type="ECO:0000256" key="2">
    <source>
        <dbReference type="ARBA" id="ARBA00049106"/>
    </source>
</evidence>
<evidence type="ECO:0000256" key="1">
    <source>
        <dbReference type="ARBA" id="ARBA00008710"/>
    </source>
</evidence>
<dbReference type="PANTHER" id="PTHR39428:SF1">
    <property type="entry name" value="F420H(2)-DEPENDENT QUINONE REDUCTASE RV1261C"/>
    <property type="match status" value="1"/>
</dbReference>
<reference evidence="3 4" key="1">
    <citation type="submission" date="2024-04" db="EMBL/GenBank/DDBJ databases">
        <title>Isolation of an actinomycete strain from pig manure.</title>
        <authorList>
            <person name="Gong T."/>
            <person name="Yu Z."/>
            <person name="An M."/>
            <person name="Wei C."/>
            <person name="Yang W."/>
            <person name="Liu L."/>
        </authorList>
    </citation>
    <scope>NUCLEOTIDE SEQUENCE [LARGE SCALE GENOMIC DNA]</scope>
    <source>
        <strain evidence="3 4">ZF39</strain>
    </source>
</reference>
<comment type="similarity">
    <text evidence="1">Belongs to the F420H(2)-dependent quinone reductase family.</text>
</comment>
<gene>
    <name evidence="3" type="ORF">AADG42_14235</name>
</gene>
<dbReference type="NCBIfam" id="TIGR00026">
    <property type="entry name" value="hi_GC_TIGR00026"/>
    <property type="match status" value="1"/>
</dbReference>
<dbReference type="InterPro" id="IPR004378">
    <property type="entry name" value="F420H2_quin_Rdtase"/>
</dbReference>
<accession>A0ABZ3FQQ4</accession>
<protein>
    <submittedName>
        <fullName evidence="3">Nitroreductase family deazaflavin-dependent oxidoreductase</fullName>
    </submittedName>
</protein>
<evidence type="ECO:0000313" key="3">
    <source>
        <dbReference type="EMBL" id="XAN08411.1"/>
    </source>
</evidence>
<dbReference type="Pfam" id="PF04075">
    <property type="entry name" value="F420H2_quin_red"/>
    <property type="match status" value="1"/>
</dbReference>
<dbReference type="EMBL" id="CP154795">
    <property type="protein sequence ID" value="XAN08411.1"/>
    <property type="molecule type" value="Genomic_DNA"/>
</dbReference>
<comment type="catalytic activity">
    <reaction evidence="2">
        <text>oxidized coenzyme F420-(gamma-L-Glu)(n) + a quinol + H(+) = reduced coenzyme F420-(gamma-L-Glu)(n) + a quinone</text>
        <dbReference type="Rhea" id="RHEA:39663"/>
        <dbReference type="Rhea" id="RHEA-COMP:12939"/>
        <dbReference type="Rhea" id="RHEA-COMP:14378"/>
        <dbReference type="ChEBI" id="CHEBI:15378"/>
        <dbReference type="ChEBI" id="CHEBI:24646"/>
        <dbReference type="ChEBI" id="CHEBI:132124"/>
        <dbReference type="ChEBI" id="CHEBI:133980"/>
        <dbReference type="ChEBI" id="CHEBI:139511"/>
    </reaction>
</comment>
<dbReference type="PANTHER" id="PTHR39428">
    <property type="entry name" value="F420H(2)-DEPENDENT QUINONE REDUCTASE RV1261C"/>
    <property type="match status" value="1"/>
</dbReference>
<organism evidence="3 4">
    <name type="scientific">Ammonicoccus fulvus</name>
    <dbReference type="NCBI Taxonomy" id="3138240"/>
    <lineage>
        <taxon>Bacteria</taxon>
        <taxon>Bacillati</taxon>
        <taxon>Actinomycetota</taxon>
        <taxon>Actinomycetes</taxon>
        <taxon>Propionibacteriales</taxon>
        <taxon>Propionibacteriaceae</taxon>
        <taxon>Ammonicoccus</taxon>
    </lineage>
</organism>
<dbReference type="Gene3D" id="2.30.110.10">
    <property type="entry name" value="Electron Transport, Fmn-binding Protein, Chain A"/>
    <property type="match status" value="1"/>
</dbReference>
<dbReference type="Proteomes" id="UP001442841">
    <property type="component" value="Chromosome"/>
</dbReference>
<evidence type="ECO:0000313" key="4">
    <source>
        <dbReference type="Proteomes" id="UP001442841"/>
    </source>
</evidence>
<name>A0ABZ3FQQ4_9ACTN</name>
<proteinExistence type="inferred from homology"/>
<dbReference type="InterPro" id="IPR012349">
    <property type="entry name" value="Split_barrel_FMN-bd"/>
</dbReference>
<sequence length="142" mass="15640">MADPHAFNEAIVEEFRAKGGQLGGNYEGEPVVLVHSVGRKTGVLRVKPMLYRPHAEDTNVIYVFASGAGRPKNPAWYQNITSAGRITIEVGPETYEAEVRELKGDERDAVFAAHVGDYPRFADFQAKCAGVRLIPVVELTRI</sequence>
<keyword evidence="4" id="KW-1185">Reference proteome</keyword>